<protein>
    <submittedName>
        <fullName evidence="1">Histone transcription regulator 3</fullName>
    </submittedName>
</protein>
<evidence type="ECO:0000313" key="1">
    <source>
        <dbReference type="EMBL" id="KAI2391390.1"/>
    </source>
</evidence>
<reference evidence="1" key="1">
    <citation type="journal article" date="2022" name="bioRxiv">
        <title>Population genetic analysis of Ophidiomyces ophidiicola, the causative agent of snake fungal disease, indicates recent introductions to the USA.</title>
        <authorList>
            <person name="Ladner J.T."/>
            <person name="Palmer J.M."/>
            <person name="Ettinger C.L."/>
            <person name="Stajich J.E."/>
            <person name="Farrell T.M."/>
            <person name="Glorioso B.M."/>
            <person name="Lawson B."/>
            <person name="Price S.J."/>
            <person name="Stengle A.G."/>
            <person name="Grear D.A."/>
            <person name="Lorch J.M."/>
        </authorList>
    </citation>
    <scope>NUCLEOTIDE SEQUENCE</scope>
    <source>
        <strain evidence="1">NWHC 24266-5</strain>
    </source>
</reference>
<name>A0ACB8V377_9EURO</name>
<organism evidence="1">
    <name type="scientific">Ophidiomyces ophidiicola</name>
    <dbReference type="NCBI Taxonomy" id="1387563"/>
    <lineage>
        <taxon>Eukaryota</taxon>
        <taxon>Fungi</taxon>
        <taxon>Dikarya</taxon>
        <taxon>Ascomycota</taxon>
        <taxon>Pezizomycotina</taxon>
        <taxon>Eurotiomycetes</taxon>
        <taxon>Eurotiomycetidae</taxon>
        <taxon>Onygenales</taxon>
        <taxon>Onygenaceae</taxon>
        <taxon>Ophidiomyces</taxon>
    </lineage>
</organism>
<comment type="caution">
    <text evidence="1">The sequence shown here is derived from an EMBL/GenBank/DDBJ whole genome shotgun (WGS) entry which is preliminary data.</text>
</comment>
<dbReference type="EMBL" id="JALBCA010000012">
    <property type="protein sequence ID" value="KAI2391390.1"/>
    <property type="molecule type" value="Genomic_DNA"/>
</dbReference>
<gene>
    <name evidence="1" type="primary">HIR3</name>
    <name evidence="1" type="ORF">LOY88_001214</name>
</gene>
<accession>A0ACB8V377</accession>
<proteinExistence type="predicted"/>
<sequence>MSSFVALNIEPNEDAEEVDDTKEIQIEEALKLYQTALRLHSQGPDHYHQAREAYEALFKSDIFNYPEAVSEYKRDQLLDIEHESFDYYEDIAEGDISDPINTTSSALPQTIFLSYRNHAQFILDDLQNSLRDANKHDYKRLSNRIKEALEGFAEALERDDTDMDLWRKSSRVGDALNSRRISRFCLESVLECDDYGIDERFGQLGLEQIFAVRDLRRILDALQDNLSSTNLPLKKPKNSISRLFEKQADMYPFLPTRSDGPSTLGPHQDATAPYHIVESAAKTWIDVGNAILKALVEVSETPYLTWPSASLRILNKHVITEQSPISPVVEGAPNNEVSDILPDATQDTEILDVESDGTLVGSDKSTLEAMETGGEVVTINVPGPPHIVENTKGQENEKLTELDGENSADSKDIAVKPDAPQPRKRSSASVWNEEPADGGRAKSRRIRARESIAEAQAQQDDIVFDQVKYFEDLLENFAHADRWMFNTTGALISKMGIEDLGTIDELKQVVDESYRQTSFQSTPCEKYLESVSVRDLREAIENWSGSINFRDDVFTTPDGLIGVKQYGLNVFLERSRQSQQASTPANEDYDSQGLSEFLLLVNSSRLRPEQAALKWLERHLASSHLFVKSPNSPHMLQLRSSYAGSKWSEEMRWLVQELLKNSDEFLYQNLSLVDLGFGKATSAPIKEDERAVDMAISYAEMAQTLYEVHLDMYASMSSPSNATNEASKALQKDRLQRWETVARDRLIHCMDANGDDSLSTSLVMRHIWSTIMHFNITEDASREYVVECLEDLKRILRQFDTPIITLVNNTLMSELSVDAIEQEIARISSMEFFMKVFGPGKEDPVSLIESIEPILDPSAIEYLPSQNMETAKFRDAALEVQRARDLSFFLDRGDATLKLLLWRRLQKAYDSIQYPTKVISCSLRSIEIIVKEFTSSSYLNLPGEQRRIALLRWLNRADYLMLNVIGKILDDPKSSFECIDMNHLQTSMSAVAKLSRLLHSFVLYEDSVRIGQTSPPEIRPAAAAKAHEHYKEKLRSMLVRAWTLQYTLVKEGIEQNREVFDTPSDDCINYLRSVHNALGIRSYCKYSNKLLLKVMKQELLTLDAEDNYESDTAQVLFDFYGLKFAPELGISLEHGCPVDKLDRSAALMMIDFAMVQANRMNIKDFLKSDLKSTIDNIQSAIGWSPRTSPSLNHNKRIVSAFLKSPINPSRLRRTIQGVNEVSVISTQTESYNLAERGWYFFLGHAALTKFKTQKRVSPGPSEDLDHAATFFRREIEHGIDRWQTWYRLGQAYDFKLEEDITWSAEKLNTSRADLEIMERRAINAYSMAIGAAIRTADSSTETKKTMSDLYTQFGFRIYASSRAPFSMAAFNLNDFMRHYNSDKDQRMYKGQPFGDMKLYSAWHFAGYLFRKAMIDRPSYWVNRYMFSKCLWKMFTSDDPLKKCYEPVHVNNVLDSLNNAINSLPQRKDNRSDPILEPHFKLVSIIHKLVKRGDLNPYEASEKLLATPWAKRLSVVTDMDSWKPFILEVLKNLRAADKSNWHHRVVARAAHVIYDDTKDYEAAVAAKHELSQHVFTKTMSLQVWKPENERPGRHFVYTSRYVYFFVHVLDQLNDRTGLDLLIRRVRRRPNDFVNFAQLWDDICNTYIKLFRRLGNIPINHEDAVFKPIGYEEFIANASRLDSWSHSEPADTATIDLVREAVELKKLNAGLMKAGIFEDLVGDTYALFYEKSVPTILEGLAKEENRERMKVDHLLLCGGTGDTAHTSSLTPEKPQEKLPEKAPKARAKGVTRREVQRKADAIAAKAAASRPTKASRAAEEDSKLPIVEQIVNEPSTKKDEIQENIQNQVSERTQEITETATARSAPPTVLENGDTESELSELDESKISELSRPVGQIFPHSLAKRLVSPNPQSEASSNISIDGGDKIYDLEEYDGGTGRDTAGGDVEIEANIEADTGAEGRDGDGLDGDDDTIDISGGTDIAGGGDGDVDIEVDEDEDDNADDPGFDADADVAADGGAGDGDEDDDDEGDDDADEGVDPNTGSCAKVDAGEDEDENDENDADDDTVSLESSKTELGNTQPPGPDADDDTVSLESSKTEPGNTQPPYPDAEMENAT</sequence>